<dbReference type="RefSeq" id="WP_119950013.1">
    <property type="nucleotide sequence ID" value="NZ_QZEZ01000003.1"/>
</dbReference>
<evidence type="ECO:0000256" key="20">
    <source>
        <dbReference type="PIRSR" id="PIRSR000732-3"/>
    </source>
</evidence>
<dbReference type="Proteomes" id="UP000265614">
    <property type="component" value="Unassembled WGS sequence"/>
</dbReference>
<comment type="subcellular location">
    <subcellularLocation>
        <location evidence="4 17">Cytoplasm</location>
    </subcellularLocation>
</comment>
<evidence type="ECO:0000256" key="4">
    <source>
        <dbReference type="ARBA" id="ARBA00004496"/>
    </source>
</evidence>
<evidence type="ECO:0000256" key="16">
    <source>
        <dbReference type="ARBA" id="ARBA00033235"/>
    </source>
</evidence>
<feature type="domain" description="PEP-utilising enzyme C-terminal" evidence="23">
    <location>
        <begin position="248"/>
        <end position="521"/>
    </location>
</feature>
<dbReference type="GO" id="GO:0008965">
    <property type="term" value="F:phosphoenolpyruvate-protein phosphotransferase activity"/>
    <property type="evidence" value="ECO:0007669"/>
    <property type="project" value="UniProtKB-EC"/>
</dbReference>
<keyword evidence="13 17" id="KW-0479">Metal-binding</keyword>
<evidence type="ECO:0000256" key="17">
    <source>
        <dbReference type="PIRNR" id="PIRNR000732"/>
    </source>
</evidence>
<evidence type="ECO:0000256" key="15">
    <source>
        <dbReference type="ARBA" id="ARBA00022842"/>
    </source>
</evidence>
<comment type="function">
    <text evidence="3 17">General (non sugar-specific) component of the phosphoenolpyruvate-dependent sugar phosphotransferase system (sugar PTS). This major carbohydrate active-transport system catalyzes the phosphorylation of incoming sugar substrates concomitantly with their translocation across the cell membrane. Enzyme I transfers the phosphoryl group from phosphoenolpyruvate (PEP) to the phosphoryl carrier protein (HPr).</text>
</comment>
<proteinExistence type="inferred from homology"/>
<feature type="binding site" evidence="20">
    <location>
        <position position="439"/>
    </location>
    <ligand>
        <name>Mg(2+)</name>
        <dbReference type="ChEBI" id="CHEBI:18420"/>
    </ligand>
</feature>
<dbReference type="GO" id="GO:0016301">
    <property type="term" value="F:kinase activity"/>
    <property type="evidence" value="ECO:0007669"/>
    <property type="project" value="UniProtKB-KW"/>
</dbReference>
<dbReference type="SUPFAM" id="SSF51621">
    <property type="entry name" value="Phosphoenolpyruvate/pyruvate domain"/>
    <property type="match status" value="1"/>
</dbReference>
<name>A0A3A3Z123_9ACTN</name>
<dbReference type="SUPFAM" id="SSF52009">
    <property type="entry name" value="Phosphohistidine domain"/>
    <property type="match status" value="1"/>
</dbReference>
<reference evidence="25 26" key="1">
    <citation type="submission" date="2018-09" db="EMBL/GenBank/DDBJ databases">
        <title>YIM 75000 draft genome.</title>
        <authorList>
            <person name="Tang S."/>
            <person name="Feng Y."/>
        </authorList>
    </citation>
    <scope>NUCLEOTIDE SEQUENCE [LARGE SCALE GENOMIC DNA]</scope>
    <source>
        <strain evidence="25 26">YIM 75000</strain>
    </source>
</reference>
<keyword evidence="25" id="KW-0670">Pyruvate</keyword>
<comment type="cofactor">
    <cofactor evidence="2 17 20">
        <name>Mg(2+)</name>
        <dbReference type="ChEBI" id="CHEBI:18420"/>
    </cofactor>
</comment>
<evidence type="ECO:0000256" key="7">
    <source>
        <dbReference type="ARBA" id="ARBA00016544"/>
    </source>
</evidence>
<dbReference type="InterPro" id="IPR050499">
    <property type="entry name" value="PEP-utilizing_PTS_enzyme"/>
</dbReference>
<accession>A0A3A3Z123</accession>
<dbReference type="GO" id="GO:0009401">
    <property type="term" value="P:phosphoenolpyruvate-dependent sugar phosphotransferase system"/>
    <property type="evidence" value="ECO:0007669"/>
    <property type="project" value="UniProtKB-KW"/>
</dbReference>
<evidence type="ECO:0000256" key="1">
    <source>
        <dbReference type="ARBA" id="ARBA00000683"/>
    </source>
</evidence>
<dbReference type="InterPro" id="IPR008731">
    <property type="entry name" value="PTS_EIN"/>
</dbReference>
<evidence type="ECO:0000259" key="24">
    <source>
        <dbReference type="Pfam" id="PF05524"/>
    </source>
</evidence>
<keyword evidence="11 17" id="KW-0808">Transferase</keyword>
<dbReference type="NCBIfam" id="TIGR01417">
    <property type="entry name" value="PTS_I_fam"/>
    <property type="match status" value="1"/>
</dbReference>
<dbReference type="InterPro" id="IPR008279">
    <property type="entry name" value="PEP-util_enz_mobile_dom"/>
</dbReference>
<keyword evidence="14 17" id="KW-0418">Kinase</keyword>
<comment type="catalytic activity">
    <reaction evidence="1 17">
        <text>L-histidyl-[protein] + phosphoenolpyruvate = N(pros)-phospho-L-histidyl-[protein] + pyruvate</text>
        <dbReference type="Rhea" id="RHEA:23880"/>
        <dbReference type="Rhea" id="RHEA-COMP:9745"/>
        <dbReference type="Rhea" id="RHEA-COMP:9746"/>
        <dbReference type="ChEBI" id="CHEBI:15361"/>
        <dbReference type="ChEBI" id="CHEBI:29979"/>
        <dbReference type="ChEBI" id="CHEBI:58702"/>
        <dbReference type="ChEBI" id="CHEBI:64837"/>
        <dbReference type="EC" id="2.7.3.9"/>
    </reaction>
</comment>
<dbReference type="InterPro" id="IPR036637">
    <property type="entry name" value="Phosphohistidine_dom_sf"/>
</dbReference>
<feature type="binding site" evidence="19">
    <location>
        <position position="290"/>
    </location>
    <ligand>
        <name>phosphoenolpyruvate</name>
        <dbReference type="ChEBI" id="CHEBI:58702"/>
    </ligand>
</feature>
<evidence type="ECO:0000313" key="26">
    <source>
        <dbReference type="Proteomes" id="UP000265614"/>
    </source>
</evidence>
<evidence type="ECO:0000256" key="2">
    <source>
        <dbReference type="ARBA" id="ARBA00001946"/>
    </source>
</evidence>
<evidence type="ECO:0000256" key="3">
    <source>
        <dbReference type="ARBA" id="ARBA00002728"/>
    </source>
</evidence>
<feature type="domain" description="Phosphotransferase system enzyme I N-terminal" evidence="24">
    <location>
        <begin position="9"/>
        <end position="125"/>
    </location>
</feature>
<dbReference type="InterPro" id="IPR015813">
    <property type="entry name" value="Pyrv/PenolPyrv_kinase-like_dom"/>
</dbReference>
<dbReference type="PROSITE" id="PS00742">
    <property type="entry name" value="PEP_ENZYMES_2"/>
    <property type="match status" value="1"/>
</dbReference>
<evidence type="ECO:0000313" key="25">
    <source>
        <dbReference type="EMBL" id="RJK96282.1"/>
    </source>
</evidence>
<dbReference type="InterPro" id="IPR036618">
    <property type="entry name" value="PtsI_HPr-bd_sf"/>
</dbReference>
<evidence type="ECO:0000256" key="14">
    <source>
        <dbReference type="ARBA" id="ARBA00022777"/>
    </source>
</evidence>
<evidence type="ECO:0000256" key="13">
    <source>
        <dbReference type="ARBA" id="ARBA00022723"/>
    </source>
</evidence>
<evidence type="ECO:0000259" key="23">
    <source>
        <dbReference type="Pfam" id="PF02896"/>
    </source>
</evidence>
<feature type="binding site" evidence="20">
    <location>
        <position position="415"/>
    </location>
    <ligand>
        <name>Mg(2+)</name>
        <dbReference type="ChEBI" id="CHEBI:18420"/>
    </ligand>
</feature>
<dbReference type="InterPro" id="IPR006318">
    <property type="entry name" value="PTS_EI-like"/>
</dbReference>
<dbReference type="GO" id="GO:0005737">
    <property type="term" value="C:cytoplasm"/>
    <property type="evidence" value="ECO:0007669"/>
    <property type="project" value="UniProtKB-SubCell"/>
</dbReference>
<evidence type="ECO:0000256" key="10">
    <source>
        <dbReference type="ARBA" id="ARBA00022597"/>
    </source>
</evidence>
<evidence type="ECO:0000256" key="6">
    <source>
        <dbReference type="ARBA" id="ARBA00012232"/>
    </source>
</evidence>
<dbReference type="PANTHER" id="PTHR46244:SF3">
    <property type="entry name" value="PHOSPHOENOLPYRUVATE-PROTEIN PHOSPHOTRANSFERASE"/>
    <property type="match status" value="1"/>
</dbReference>
<feature type="binding site" evidence="19">
    <location>
        <position position="449"/>
    </location>
    <ligand>
        <name>phosphoenolpyruvate</name>
        <dbReference type="ChEBI" id="CHEBI:58702"/>
    </ligand>
</feature>
<feature type="region of interest" description="Disordered" evidence="21">
    <location>
        <begin position="20"/>
        <end position="41"/>
    </location>
</feature>
<dbReference type="PRINTS" id="PR01736">
    <property type="entry name" value="PHPHTRNFRASE"/>
</dbReference>
<dbReference type="Pfam" id="PF00391">
    <property type="entry name" value="PEP-utilizers"/>
    <property type="match status" value="1"/>
</dbReference>
<keyword evidence="26" id="KW-1185">Reference proteome</keyword>
<feature type="domain" description="PEP-utilising enzyme mobile" evidence="22">
    <location>
        <begin position="154"/>
        <end position="223"/>
    </location>
</feature>
<keyword evidence="9 17" id="KW-0963">Cytoplasm</keyword>
<comment type="caution">
    <text evidence="25">The sequence shown here is derived from an EMBL/GenBank/DDBJ whole genome shotgun (WGS) entry which is preliminary data.</text>
</comment>
<dbReference type="PIRSF" id="PIRSF000732">
    <property type="entry name" value="PTS_enzyme_I"/>
    <property type="match status" value="1"/>
</dbReference>
<dbReference type="PANTHER" id="PTHR46244">
    <property type="entry name" value="PHOSPHOENOLPYRUVATE-PROTEIN PHOSPHOTRANSFERASE"/>
    <property type="match status" value="1"/>
</dbReference>
<comment type="similarity">
    <text evidence="5 17">Belongs to the PEP-utilizing enzyme family.</text>
</comment>
<evidence type="ECO:0000256" key="9">
    <source>
        <dbReference type="ARBA" id="ARBA00022490"/>
    </source>
</evidence>
<feature type="active site" description="Tele-phosphohistidine intermediate" evidence="18">
    <location>
        <position position="188"/>
    </location>
</feature>
<evidence type="ECO:0000256" key="11">
    <source>
        <dbReference type="ARBA" id="ARBA00022679"/>
    </source>
</evidence>
<dbReference type="EMBL" id="QZEZ01000003">
    <property type="protein sequence ID" value="RJK96282.1"/>
    <property type="molecule type" value="Genomic_DNA"/>
</dbReference>
<keyword evidence="15 17" id="KW-0460">Magnesium</keyword>
<dbReference type="Pfam" id="PF05524">
    <property type="entry name" value="PEP-utilisers_N"/>
    <property type="match status" value="1"/>
</dbReference>
<dbReference type="Gene3D" id="3.50.30.10">
    <property type="entry name" value="Phosphohistidine domain"/>
    <property type="match status" value="1"/>
</dbReference>
<keyword evidence="12 17" id="KW-0598">Phosphotransferase system</keyword>
<organism evidence="25 26">
    <name type="scientific">Vallicoccus soli</name>
    <dbReference type="NCBI Taxonomy" id="2339232"/>
    <lineage>
        <taxon>Bacteria</taxon>
        <taxon>Bacillati</taxon>
        <taxon>Actinomycetota</taxon>
        <taxon>Actinomycetes</taxon>
        <taxon>Motilibacterales</taxon>
        <taxon>Vallicoccaceae</taxon>
        <taxon>Vallicoccus</taxon>
    </lineage>
</organism>
<feature type="binding site" evidence="19">
    <location>
        <begin position="438"/>
        <end position="439"/>
    </location>
    <ligand>
        <name>phosphoenolpyruvate</name>
        <dbReference type="ChEBI" id="CHEBI:58702"/>
    </ligand>
</feature>
<dbReference type="EC" id="2.7.3.9" evidence="6 17"/>
<keyword evidence="10 17" id="KW-0762">Sugar transport</keyword>
<keyword evidence="8 17" id="KW-0813">Transport</keyword>
<evidence type="ECO:0000256" key="5">
    <source>
        <dbReference type="ARBA" id="ARBA00007837"/>
    </source>
</evidence>
<feature type="active site" description="Proton donor" evidence="18">
    <location>
        <position position="486"/>
    </location>
</feature>
<evidence type="ECO:0000259" key="22">
    <source>
        <dbReference type="Pfam" id="PF00391"/>
    </source>
</evidence>
<evidence type="ECO:0000256" key="12">
    <source>
        <dbReference type="ARBA" id="ARBA00022683"/>
    </source>
</evidence>
<evidence type="ECO:0000256" key="19">
    <source>
        <dbReference type="PIRSR" id="PIRSR000732-2"/>
    </source>
</evidence>
<dbReference type="Gene3D" id="1.10.274.10">
    <property type="entry name" value="PtsI, HPr-binding domain"/>
    <property type="match status" value="1"/>
</dbReference>
<protein>
    <recommendedName>
        <fullName evidence="7 17">Phosphoenolpyruvate-protein phosphotransferase</fullName>
        <ecNumber evidence="6 17">2.7.3.9</ecNumber>
    </recommendedName>
    <alternativeName>
        <fullName evidence="16 17">Phosphotransferase system, enzyme I</fullName>
    </alternativeName>
</protein>
<dbReference type="AlphaFoldDB" id="A0A3A3Z123"/>
<evidence type="ECO:0000256" key="18">
    <source>
        <dbReference type="PIRSR" id="PIRSR000732-1"/>
    </source>
</evidence>
<dbReference type="GO" id="GO:0046872">
    <property type="term" value="F:metal ion binding"/>
    <property type="evidence" value="ECO:0007669"/>
    <property type="project" value="UniProtKB-KW"/>
</dbReference>
<feature type="binding site" evidence="19">
    <location>
        <position position="326"/>
    </location>
    <ligand>
        <name>phosphoenolpyruvate</name>
        <dbReference type="ChEBI" id="CHEBI:58702"/>
    </ligand>
</feature>
<sequence>MAGGRARLTGLGVSAGTAAGPVARLGEAPRPPADEVNGPDPATEVVRAEKAFTAVAEDLEARAASVGGESAQILTATAMLARDPGLWASVKGLITSGTPTAHAVDQGVEGFCTMLEQVGGYMGERVADLRDVRDRTLAVLLERPMPGVPHPGQPYVLVADDLAPADTATLDPGEVLGIVTAGGGPTSHTAILAKSLGIPAVVRCGDARTLAEGATVVVDGSRGEVLLDPTADELDDVVRRREARAAVAAASTGPGRTADGHPVALLVNVGTVEQARAAGAVESEGVGLFRTEFLFLDRRTAPTVEEQVASYTAVFEAFAGRRVVLRTLDAGADKPMPFVTLSEEPNPALGVRGLRTAQRSPEVLADQLTAVARAAEQTGADVRVMAPMVATPAEAVGFAALAREHGIGTVGVMVEVPAAALRARAVLAGVDFVSLGTNDLTQYAMAADREAGDLAELLDPWQPALLDLVASTGAAGEELGKPVGVCGEAASDPLLALVLVGLGVSSLSMAPGALPAVRHALGAHTREQCRELARLARAADDAAGAKEAVRAAAAPEVVAAL</sequence>
<dbReference type="SUPFAM" id="SSF47831">
    <property type="entry name" value="Enzyme I of the PEP:sugar phosphotransferase system HPr-binding (sub)domain"/>
    <property type="match status" value="1"/>
</dbReference>
<gene>
    <name evidence="25" type="primary">ptsP</name>
    <name evidence="25" type="ORF">D5H78_08450</name>
</gene>
<dbReference type="InterPro" id="IPR000121">
    <property type="entry name" value="PEP_util_C"/>
</dbReference>
<evidence type="ECO:0000256" key="21">
    <source>
        <dbReference type="SAM" id="MobiDB-lite"/>
    </source>
</evidence>
<dbReference type="OrthoDB" id="9765468at2"/>
<dbReference type="InterPro" id="IPR040442">
    <property type="entry name" value="Pyrv_kinase-like_dom_sf"/>
</dbReference>
<dbReference type="Pfam" id="PF02896">
    <property type="entry name" value="PEP-utilizers_C"/>
    <property type="match status" value="1"/>
</dbReference>
<dbReference type="InterPro" id="IPR023151">
    <property type="entry name" value="PEP_util_CS"/>
</dbReference>
<dbReference type="Gene3D" id="3.20.20.60">
    <property type="entry name" value="Phosphoenolpyruvate-binding domains"/>
    <property type="match status" value="1"/>
</dbReference>
<evidence type="ECO:0000256" key="8">
    <source>
        <dbReference type="ARBA" id="ARBA00022448"/>
    </source>
</evidence>
<dbReference type="InterPro" id="IPR024692">
    <property type="entry name" value="PTS_EI"/>
</dbReference>